<dbReference type="EMBL" id="SJPK01000005">
    <property type="protein sequence ID" value="TWT66419.1"/>
    <property type="molecule type" value="Genomic_DNA"/>
</dbReference>
<dbReference type="AlphaFoldDB" id="A0A5C5XV84"/>
<evidence type="ECO:0008006" key="5">
    <source>
        <dbReference type="Google" id="ProtNLM"/>
    </source>
</evidence>
<evidence type="ECO:0000256" key="2">
    <source>
        <dbReference type="SAM" id="SignalP"/>
    </source>
</evidence>
<feature type="chain" id="PRO_5022680369" description="Ser-Thr-rich glycosyl-phosphatidyl-inositol-anchored membrane family protein" evidence="2">
    <location>
        <begin position="23"/>
        <end position="724"/>
    </location>
</feature>
<protein>
    <recommendedName>
        <fullName evidence="5">Ser-Thr-rich glycosyl-phosphatidyl-inositol-anchored membrane family protein</fullName>
    </recommendedName>
</protein>
<proteinExistence type="predicted"/>
<keyword evidence="2" id="KW-0732">Signal</keyword>
<feature type="signal peptide" evidence="2">
    <location>
        <begin position="1"/>
        <end position="22"/>
    </location>
</feature>
<evidence type="ECO:0000256" key="1">
    <source>
        <dbReference type="SAM" id="MobiDB-lite"/>
    </source>
</evidence>
<accession>A0A5C5XV84</accession>
<feature type="compositionally biased region" description="Polar residues" evidence="1">
    <location>
        <begin position="276"/>
        <end position="288"/>
    </location>
</feature>
<feature type="compositionally biased region" description="Low complexity" evidence="1">
    <location>
        <begin position="432"/>
        <end position="458"/>
    </location>
</feature>
<feature type="region of interest" description="Disordered" evidence="1">
    <location>
        <begin position="64"/>
        <end position="96"/>
    </location>
</feature>
<feature type="compositionally biased region" description="Basic and acidic residues" evidence="1">
    <location>
        <begin position="485"/>
        <end position="501"/>
    </location>
</feature>
<keyword evidence="4" id="KW-1185">Reference proteome</keyword>
<name>A0A5C5XV84_9BACT</name>
<gene>
    <name evidence="3" type="ORF">CA85_25130</name>
</gene>
<comment type="caution">
    <text evidence="3">The sequence shown here is derived from an EMBL/GenBank/DDBJ whole genome shotgun (WGS) entry which is preliminary data.</text>
</comment>
<reference evidence="3 4" key="1">
    <citation type="submission" date="2019-02" db="EMBL/GenBank/DDBJ databases">
        <title>Deep-cultivation of Planctomycetes and their phenomic and genomic characterization uncovers novel biology.</title>
        <authorList>
            <person name="Wiegand S."/>
            <person name="Jogler M."/>
            <person name="Boedeker C."/>
            <person name="Pinto D."/>
            <person name="Vollmers J."/>
            <person name="Rivas-Marin E."/>
            <person name="Kohn T."/>
            <person name="Peeters S.H."/>
            <person name="Heuer A."/>
            <person name="Rast P."/>
            <person name="Oberbeckmann S."/>
            <person name="Bunk B."/>
            <person name="Jeske O."/>
            <person name="Meyerdierks A."/>
            <person name="Storesund J.E."/>
            <person name="Kallscheuer N."/>
            <person name="Luecker S."/>
            <person name="Lage O.M."/>
            <person name="Pohl T."/>
            <person name="Merkel B.J."/>
            <person name="Hornburger P."/>
            <person name="Mueller R.-W."/>
            <person name="Bruemmer F."/>
            <person name="Labrenz M."/>
            <person name="Spormann A.M."/>
            <person name="Op Den Camp H."/>
            <person name="Overmann J."/>
            <person name="Amann R."/>
            <person name="Jetten M.S.M."/>
            <person name="Mascher T."/>
            <person name="Medema M.H."/>
            <person name="Devos D.P."/>
            <person name="Kaster A.-K."/>
            <person name="Ovreas L."/>
            <person name="Rohde M."/>
            <person name="Galperin M.Y."/>
            <person name="Jogler C."/>
        </authorList>
    </citation>
    <scope>NUCLEOTIDE SEQUENCE [LARGE SCALE GENOMIC DNA]</scope>
    <source>
        <strain evidence="3 4">CA85</strain>
    </source>
</reference>
<evidence type="ECO:0000313" key="3">
    <source>
        <dbReference type="EMBL" id="TWT66419.1"/>
    </source>
</evidence>
<sequence length="724" mass="76598" precursor="true">MSRGAVLVALLVVVSAAAPCAAAQTVPDVILGSGSFLIPFNIGADGAPPREVYLYMASAADEESPNGMMVSDKLSGDAVRGEGTSASPGSGKKWQLLDRQPPSARQFQVSETPDGTFWFAIRTIDASGHPHPSGPIEAELKVVVDTTNPVVELDAEADADGKMTATFSVHDATEASTMTAYYATDTSQKWRSITVQRTEQGGEFAFEPAEPWRQLSLRLRVIDGAGNETVVVKDRIEKPRIATAGKTRLASGPLGFGNAFGLGNVAGTPPGYPNFGQPNQSPTSTLAGNSPVLPPPSTADQISNDFGRSAPTIESLPAGPESPAAAETLQTPQGKPETPMQAMRPLEAPANSPNMAPPSAPSPSKSSPSMAPPPAPNRRPVASGAQPPTGGAQPETPFFTESIPLPAAERPAPTQLNQPAPPEASIDKPDQTPAAPTRADEPTPAEAADADDAASPWTPLDPRRSKNPSRSFSSEPNMRPVQPGEFREQERAPTVSRREPVTDTPLDLDLLSRRAVVRHSESHQFSLDYEIEAIGGRGVEEIELYGTTDGGQAWKKWGSDPDKLSPFDIETSGEGIFGFQIVVVATNGLSSPRPLPGDAPDIVVVVDETLPETGISGAKYGTGDRAGSLVITFHCEDDYLVSRPITLSFSDSVSGPWTTIAAGLRNTGDYVWPADPQLPREIYLRIDALDQANNVGSYVLEEPIDTQGLAPRARIRSFRAIPGR</sequence>
<evidence type="ECO:0000313" key="4">
    <source>
        <dbReference type="Proteomes" id="UP000318053"/>
    </source>
</evidence>
<dbReference type="Proteomes" id="UP000318053">
    <property type="component" value="Unassembled WGS sequence"/>
</dbReference>
<feature type="region of interest" description="Disordered" evidence="1">
    <location>
        <begin position="270"/>
        <end position="501"/>
    </location>
</feature>
<organism evidence="3 4">
    <name type="scientific">Allorhodopirellula solitaria</name>
    <dbReference type="NCBI Taxonomy" id="2527987"/>
    <lineage>
        <taxon>Bacteria</taxon>
        <taxon>Pseudomonadati</taxon>
        <taxon>Planctomycetota</taxon>
        <taxon>Planctomycetia</taxon>
        <taxon>Pirellulales</taxon>
        <taxon>Pirellulaceae</taxon>
        <taxon>Allorhodopirellula</taxon>
    </lineage>
</organism>